<name>A0ABT0C768_THEVL</name>
<dbReference type="Proteomes" id="UP000830835">
    <property type="component" value="Unassembled WGS sequence"/>
</dbReference>
<dbReference type="PANTHER" id="PTHR33352:SF3">
    <property type="entry name" value="SLR1612 PROTEIN"/>
    <property type="match status" value="1"/>
</dbReference>
<evidence type="ECO:0000313" key="4">
    <source>
        <dbReference type="Proteomes" id="UP000830835"/>
    </source>
</evidence>
<dbReference type="InterPro" id="IPR011335">
    <property type="entry name" value="Restrct_endonuc-II-like"/>
</dbReference>
<keyword evidence="4" id="KW-1185">Reference proteome</keyword>
<evidence type="ECO:0000259" key="2">
    <source>
        <dbReference type="Pfam" id="PF05685"/>
    </source>
</evidence>
<dbReference type="Gene3D" id="3.90.1570.10">
    <property type="entry name" value="tt1808, chain A"/>
    <property type="match status" value="1"/>
</dbReference>
<sequence length="268" mass="30904">MTNPVVESADPLLQEPDAAYLPEWPPGQDELPYDDGIPMETWRHKCQMDLLISITETWLQKRPDGFVSGNMFLYYSLEQSRSRDFKGPDYFVVLGVPKGERKSWVIWEQGKGPDVVIELLSQSTAQADKTHKKQLYEQIIRVPEYFWFDPFAPEDWAGFRLLGSQYVPIEPDAQGRLKSEALGLYLVKWTGSFRGIDTTWIRWATEVGELLPTEAEQERLLAEQERQRAEQERQRAESAEQRAESAEQRAERLAQKLRELGVDPGTLS</sequence>
<keyword evidence="3" id="KW-0378">Hydrolase</keyword>
<dbReference type="GO" id="GO:0004519">
    <property type="term" value="F:endonuclease activity"/>
    <property type="evidence" value="ECO:0007669"/>
    <property type="project" value="UniProtKB-KW"/>
</dbReference>
<dbReference type="RefSeq" id="WP_244348725.1">
    <property type="nucleotide sequence ID" value="NZ_JAFIRA010000002.1"/>
</dbReference>
<gene>
    <name evidence="3" type="ORF">JX360_01555</name>
</gene>
<proteinExistence type="predicted"/>
<organism evidence="3 4">
    <name type="scientific">Thermostichus vulcanus str. 'Rupite'</name>
    <dbReference type="NCBI Taxonomy" id="2813851"/>
    <lineage>
        <taxon>Bacteria</taxon>
        <taxon>Bacillati</taxon>
        <taxon>Cyanobacteriota</taxon>
        <taxon>Cyanophyceae</taxon>
        <taxon>Thermostichales</taxon>
        <taxon>Thermostichaceae</taxon>
        <taxon>Thermostichus</taxon>
    </lineage>
</organism>
<feature type="domain" description="Putative restriction endonuclease" evidence="2">
    <location>
        <begin position="36"/>
        <end position="178"/>
    </location>
</feature>
<dbReference type="PANTHER" id="PTHR33352">
    <property type="entry name" value="SLR1095 PROTEIN"/>
    <property type="match status" value="1"/>
</dbReference>
<feature type="region of interest" description="Disordered" evidence="1">
    <location>
        <begin position="218"/>
        <end position="268"/>
    </location>
</feature>
<dbReference type="InterPro" id="IPR012296">
    <property type="entry name" value="Nuclease_put_TT1808"/>
</dbReference>
<dbReference type="CDD" id="cd06260">
    <property type="entry name" value="DUF820-like"/>
    <property type="match status" value="1"/>
</dbReference>
<protein>
    <submittedName>
        <fullName evidence="3">Uma2 family endonuclease</fullName>
    </submittedName>
</protein>
<comment type="caution">
    <text evidence="3">The sequence shown here is derived from an EMBL/GenBank/DDBJ whole genome shotgun (WGS) entry which is preliminary data.</text>
</comment>
<dbReference type="EMBL" id="JAFIRA010000002">
    <property type="protein sequence ID" value="MCJ2541601.1"/>
    <property type="molecule type" value="Genomic_DNA"/>
</dbReference>
<keyword evidence="3" id="KW-0540">Nuclease</keyword>
<dbReference type="Pfam" id="PF05685">
    <property type="entry name" value="Uma2"/>
    <property type="match status" value="1"/>
</dbReference>
<evidence type="ECO:0000256" key="1">
    <source>
        <dbReference type="SAM" id="MobiDB-lite"/>
    </source>
</evidence>
<feature type="compositionally biased region" description="Basic and acidic residues" evidence="1">
    <location>
        <begin position="218"/>
        <end position="261"/>
    </location>
</feature>
<dbReference type="InterPro" id="IPR008538">
    <property type="entry name" value="Uma2"/>
</dbReference>
<evidence type="ECO:0000313" key="3">
    <source>
        <dbReference type="EMBL" id="MCJ2541601.1"/>
    </source>
</evidence>
<dbReference type="SUPFAM" id="SSF52980">
    <property type="entry name" value="Restriction endonuclease-like"/>
    <property type="match status" value="1"/>
</dbReference>
<keyword evidence="3" id="KW-0255">Endonuclease</keyword>
<accession>A0ABT0C768</accession>
<reference evidence="3" key="1">
    <citation type="submission" date="2021-02" db="EMBL/GenBank/DDBJ databases">
        <title>The CRISPR/cas machinery reduction and long-range gene transfer in the hot spring cyanobacterium Synechococcus.</title>
        <authorList>
            <person name="Dvorak P."/>
            <person name="Jahodarova E."/>
            <person name="Hasler P."/>
            <person name="Poulickova A."/>
        </authorList>
    </citation>
    <scope>NUCLEOTIDE SEQUENCE</scope>
    <source>
        <strain evidence="3">Rupite</strain>
    </source>
</reference>